<keyword evidence="3" id="KW-1185">Reference proteome</keyword>
<evidence type="ECO:0000313" key="2">
    <source>
        <dbReference type="EMBL" id="KAJ4851354.1"/>
    </source>
</evidence>
<organism evidence="2 3">
    <name type="scientific">Turnera subulata</name>
    <dbReference type="NCBI Taxonomy" id="218843"/>
    <lineage>
        <taxon>Eukaryota</taxon>
        <taxon>Viridiplantae</taxon>
        <taxon>Streptophyta</taxon>
        <taxon>Embryophyta</taxon>
        <taxon>Tracheophyta</taxon>
        <taxon>Spermatophyta</taxon>
        <taxon>Magnoliopsida</taxon>
        <taxon>eudicotyledons</taxon>
        <taxon>Gunneridae</taxon>
        <taxon>Pentapetalae</taxon>
        <taxon>rosids</taxon>
        <taxon>fabids</taxon>
        <taxon>Malpighiales</taxon>
        <taxon>Passifloraceae</taxon>
        <taxon>Turnera</taxon>
    </lineage>
</organism>
<feature type="region of interest" description="Disordered" evidence="1">
    <location>
        <begin position="130"/>
        <end position="149"/>
    </location>
</feature>
<feature type="compositionally biased region" description="Acidic residues" evidence="1">
    <location>
        <begin position="63"/>
        <end position="73"/>
    </location>
</feature>
<dbReference type="EMBL" id="JAKUCV010000072">
    <property type="protein sequence ID" value="KAJ4851354.1"/>
    <property type="molecule type" value="Genomic_DNA"/>
</dbReference>
<sequence>MAEERRHGKGSLLLPSSRFFAEEDDIFPVANSKLSHQNWSSCSDFGSSSLSSPVDSSELGSTESDEGEGDGEYIAELTRQMAHYMLQDDDDDLKHPEGQATLVGWSKSHEQLAGMQEIAKLEINEETAEDKSSLRLSSNSLEPNSFHQTEWINPSTTHSAVDLQSKQALIDAQIRAVQLLLQQQGQKQQGSVCLGKQANRCSQKASKRQVRKAAAHEKGIASPGGTGKRQQISVAINLPEQQKINGSDKGEASHGETGSSRLTGSSGTGVFLPRSTSNSTTESSSTGSRTTESRKKPGCSTVIIPARVAQALKLHFDRVGPTSRSNGATLPLQQAIPTGDLRYVLQPKPKTRPKKAPILKCQEDIGLPQEWTYDATT</sequence>
<feature type="region of interest" description="Disordered" evidence="1">
    <location>
        <begin position="35"/>
        <end position="73"/>
    </location>
</feature>
<dbReference type="PANTHER" id="PTHR33356:SF16">
    <property type="entry name" value="G PATCH DOMAIN PROTEIN"/>
    <property type="match status" value="1"/>
</dbReference>
<feature type="compositionally biased region" description="Low complexity" evidence="1">
    <location>
        <begin position="257"/>
        <end position="290"/>
    </location>
</feature>
<proteinExistence type="predicted"/>
<protein>
    <submittedName>
        <fullName evidence="2">Uncharacterized protein</fullName>
    </submittedName>
</protein>
<feature type="compositionally biased region" description="Low complexity" evidence="1">
    <location>
        <begin position="40"/>
        <end position="62"/>
    </location>
</feature>
<dbReference type="PANTHER" id="PTHR33356">
    <property type="entry name" value="TIP41-LIKE PROTEIN"/>
    <property type="match status" value="1"/>
</dbReference>
<reference evidence="2" key="1">
    <citation type="submission" date="2022-02" db="EMBL/GenBank/DDBJ databases">
        <authorList>
            <person name="Henning P.M."/>
            <person name="McCubbin A.G."/>
            <person name="Shore J.S."/>
        </authorList>
    </citation>
    <scope>NUCLEOTIDE SEQUENCE</scope>
    <source>
        <strain evidence="2">F60SS</strain>
        <tissue evidence="2">Leaves</tissue>
    </source>
</reference>
<comment type="caution">
    <text evidence="2">The sequence shown here is derived from an EMBL/GenBank/DDBJ whole genome shotgun (WGS) entry which is preliminary data.</text>
</comment>
<feature type="compositionally biased region" description="Polar residues" evidence="1">
    <location>
        <begin position="228"/>
        <end position="245"/>
    </location>
</feature>
<reference evidence="2" key="2">
    <citation type="journal article" date="2023" name="Plants (Basel)">
        <title>Annotation of the Turnera subulata (Passifloraceae) Draft Genome Reveals the S-Locus Evolved after the Divergence of Turneroideae from Passifloroideae in a Stepwise Manner.</title>
        <authorList>
            <person name="Henning P.M."/>
            <person name="Roalson E.H."/>
            <person name="Mir W."/>
            <person name="McCubbin A.G."/>
            <person name="Shore J.S."/>
        </authorList>
    </citation>
    <scope>NUCLEOTIDE SEQUENCE</scope>
    <source>
        <strain evidence="2">F60SS</strain>
    </source>
</reference>
<dbReference type="OrthoDB" id="1709562at2759"/>
<gene>
    <name evidence="2" type="ORF">Tsubulata_033299</name>
</gene>
<feature type="compositionally biased region" description="Polar residues" evidence="1">
    <location>
        <begin position="134"/>
        <end position="149"/>
    </location>
</feature>
<dbReference type="AlphaFoldDB" id="A0A9Q0JRI2"/>
<evidence type="ECO:0000313" key="3">
    <source>
        <dbReference type="Proteomes" id="UP001141552"/>
    </source>
</evidence>
<dbReference type="Proteomes" id="UP001141552">
    <property type="component" value="Unassembled WGS sequence"/>
</dbReference>
<name>A0A9Q0JRI2_9ROSI</name>
<evidence type="ECO:0000256" key="1">
    <source>
        <dbReference type="SAM" id="MobiDB-lite"/>
    </source>
</evidence>
<accession>A0A9Q0JRI2</accession>
<feature type="region of interest" description="Disordered" evidence="1">
    <location>
        <begin position="204"/>
        <end position="301"/>
    </location>
</feature>